<evidence type="ECO:0000259" key="4">
    <source>
        <dbReference type="PROSITE" id="PS50102"/>
    </source>
</evidence>
<dbReference type="SMART" id="SM00360">
    <property type="entry name" value="RRM"/>
    <property type="match status" value="1"/>
</dbReference>
<keyword evidence="1 2" id="KW-0694">RNA-binding</keyword>
<evidence type="ECO:0000256" key="2">
    <source>
        <dbReference type="PROSITE-ProRule" id="PRU00176"/>
    </source>
</evidence>
<dbReference type="Gene3D" id="3.30.70.330">
    <property type="match status" value="1"/>
</dbReference>
<dbReference type="RefSeq" id="XP_018266722.2">
    <property type="nucleotide sequence ID" value="XM_018404068.2"/>
</dbReference>
<feature type="region of interest" description="Disordered" evidence="3">
    <location>
        <begin position="142"/>
        <end position="529"/>
    </location>
</feature>
<dbReference type="PANTHER" id="PTHR23236">
    <property type="entry name" value="EUKARYOTIC TRANSLATION INITIATION FACTOR 4B/4H"/>
    <property type="match status" value="1"/>
</dbReference>
<dbReference type="InterPro" id="IPR035979">
    <property type="entry name" value="RBD_domain_sf"/>
</dbReference>
<name>A0AAJ8KI93_9TREE</name>
<reference evidence="5" key="2">
    <citation type="submission" date="2024-02" db="EMBL/GenBank/DDBJ databases">
        <title>Comparative genomics of Cryptococcus and Kwoniella reveals pathogenesis evolution and contrasting modes of karyotype evolution via chromosome fusion or intercentromeric recombination.</title>
        <authorList>
            <person name="Coelho M.A."/>
            <person name="David-Palma M."/>
            <person name="Shea T."/>
            <person name="Bowers K."/>
            <person name="McGinley-Smith S."/>
            <person name="Mohammad A.W."/>
            <person name="Gnirke A."/>
            <person name="Yurkov A.M."/>
            <person name="Nowrousian M."/>
            <person name="Sun S."/>
            <person name="Cuomo C.A."/>
            <person name="Heitman J."/>
        </authorList>
    </citation>
    <scope>NUCLEOTIDE SEQUENCE</scope>
    <source>
        <strain evidence="5">CBS 10117</strain>
    </source>
</reference>
<dbReference type="PROSITE" id="PS50102">
    <property type="entry name" value="RRM"/>
    <property type="match status" value="1"/>
</dbReference>
<sequence>MAPKKKAQKVSLTDFFNADSGGGGSWADDMDFPSAPAARADTGPKKGDPGYLDSMPDRAARSSTNFPGAPPQREELPLPTVPPFTAFVGNLSYDPDLEEAVRDFFNDLDPLSFRILKDQDGKYKGYGYVEFPSQDKLKEALGRTGAQLQGRSIRVSVAEAPTNRREASAAEESNQWRRATPLPARDAPTPARRTSSFAPSEPGPERDWGSARGAKFTPAPPAPSNDFRRDSSGAGRAREPLTPTAADEVNQWRSNKPLAEAKADSRDLPPHQRGGPASGQSSPGLADTENTWSRGTKLRTPAAEVPPARSSTQSPNEERDWRSARVTPAASQPGSADGESPKQPPAPLERRRLQLAPRSVPATPSTASVESDTPSGKSSIFGNAKPVDSAAREAIADAKLAQREEERKKAREVEIAKKKEEDEKAKAFAEERLSSIKAAQEKAEAQVSGKPQQPPRQNSGSNQRYPPRQPHQQQQQHNNTKPSHPSRKPSTETPKKDDDGFEAVSHTRKGSNNAQQQQAAAAAPKRDATTRPAFSFAAAARAEGGFVEGDEDVEAAAKGVEEVKI</sequence>
<feature type="compositionally biased region" description="Basic and acidic residues" evidence="3">
    <location>
        <begin position="259"/>
        <end position="270"/>
    </location>
</feature>
<feature type="compositionally biased region" description="Basic and acidic residues" evidence="3">
    <location>
        <begin position="390"/>
        <end position="444"/>
    </location>
</feature>
<dbReference type="Pfam" id="PF00076">
    <property type="entry name" value="RRM_1"/>
    <property type="match status" value="1"/>
</dbReference>
<evidence type="ECO:0000313" key="6">
    <source>
        <dbReference type="Proteomes" id="UP000078595"/>
    </source>
</evidence>
<organism evidence="5 6">
    <name type="scientific">Kwoniella dejecticola CBS 10117</name>
    <dbReference type="NCBI Taxonomy" id="1296121"/>
    <lineage>
        <taxon>Eukaryota</taxon>
        <taxon>Fungi</taxon>
        <taxon>Dikarya</taxon>
        <taxon>Basidiomycota</taxon>
        <taxon>Agaricomycotina</taxon>
        <taxon>Tremellomycetes</taxon>
        <taxon>Tremellales</taxon>
        <taxon>Cryptococcaceae</taxon>
        <taxon>Kwoniella</taxon>
    </lineage>
</organism>
<proteinExistence type="predicted"/>
<evidence type="ECO:0000256" key="1">
    <source>
        <dbReference type="ARBA" id="ARBA00022884"/>
    </source>
</evidence>
<keyword evidence="6" id="KW-1185">Reference proteome</keyword>
<feature type="compositionally biased region" description="Polar residues" evidence="3">
    <location>
        <begin position="278"/>
        <end position="294"/>
    </location>
</feature>
<accession>A0AAJ8KI93</accession>
<feature type="domain" description="RRM" evidence="4">
    <location>
        <begin position="84"/>
        <end position="160"/>
    </location>
</feature>
<gene>
    <name evidence="5" type="ORF">I303_100693</name>
</gene>
<dbReference type="Proteomes" id="UP000078595">
    <property type="component" value="Chromosome 1"/>
</dbReference>
<feature type="compositionally biased region" description="Low complexity" evidence="3">
    <location>
        <begin position="462"/>
        <end position="479"/>
    </location>
</feature>
<dbReference type="GO" id="GO:0005730">
    <property type="term" value="C:nucleolus"/>
    <property type="evidence" value="ECO:0007669"/>
    <property type="project" value="TreeGrafter"/>
</dbReference>
<dbReference type="KEGG" id="kdj:28964396"/>
<dbReference type="GeneID" id="28964396"/>
<dbReference type="PANTHER" id="PTHR23236:SF11">
    <property type="entry name" value="EUKARYOTIC TRANSLATION INITIATION FACTOR 4H"/>
    <property type="match status" value="1"/>
</dbReference>
<feature type="compositionally biased region" description="Polar residues" evidence="3">
    <location>
        <begin position="362"/>
        <end position="381"/>
    </location>
</feature>
<feature type="compositionally biased region" description="Low complexity" evidence="3">
    <location>
        <begin position="514"/>
        <end position="523"/>
    </location>
</feature>
<dbReference type="InterPro" id="IPR000504">
    <property type="entry name" value="RRM_dom"/>
</dbReference>
<feature type="compositionally biased region" description="Basic and acidic residues" evidence="3">
    <location>
        <begin position="226"/>
        <end position="239"/>
    </location>
</feature>
<protein>
    <recommendedName>
        <fullName evidence="4">RRM domain-containing protein</fullName>
    </recommendedName>
</protein>
<dbReference type="GO" id="GO:0003723">
    <property type="term" value="F:RNA binding"/>
    <property type="evidence" value="ECO:0007669"/>
    <property type="project" value="UniProtKB-UniRule"/>
</dbReference>
<dbReference type="AlphaFoldDB" id="A0AAJ8KI93"/>
<reference evidence="5" key="1">
    <citation type="submission" date="2013-07" db="EMBL/GenBank/DDBJ databases">
        <authorList>
            <consortium name="The Broad Institute Genome Sequencing Platform"/>
            <person name="Cuomo C."/>
            <person name="Litvintseva A."/>
            <person name="Chen Y."/>
            <person name="Heitman J."/>
            <person name="Sun S."/>
            <person name="Springer D."/>
            <person name="Dromer F."/>
            <person name="Young S.K."/>
            <person name="Zeng Q."/>
            <person name="Gargeya S."/>
            <person name="Fitzgerald M."/>
            <person name="Abouelleil A."/>
            <person name="Alvarado L."/>
            <person name="Berlin A.M."/>
            <person name="Chapman S.B."/>
            <person name="Dewar J."/>
            <person name="Goldberg J."/>
            <person name="Griggs A."/>
            <person name="Gujja S."/>
            <person name="Hansen M."/>
            <person name="Howarth C."/>
            <person name="Imamovic A."/>
            <person name="Larimer J."/>
            <person name="McCowan C."/>
            <person name="Murphy C."/>
            <person name="Pearson M."/>
            <person name="Priest M."/>
            <person name="Roberts A."/>
            <person name="Saif S."/>
            <person name="Shea T."/>
            <person name="Sykes S."/>
            <person name="Wortman J."/>
            <person name="Nusbaum C."/>
            <person name="Birren B."/>
        </authorList>
    </citation>
    <scope>NUCLEOTIDE SEQUENCE</scope>
    <source>
        <strain evidence="5">CBS 10117</strain>
    </source>
</reference>
<dbReference type="SUPFAM" id="SSF54928">
    <property type="entry name" value="RNA-binding domain, RBD"/>
    <property type="match status" value="1"/>
</dbReference>
<evidence type="ECO:0000313" key="5">
    <source>
        <dbReference type="EMBL" id="WWC58158.1"/>
    </source>
</evidence>
<evidence type="ECO:0000256" key="3">
    <source>
        <dbReference type="SAM" id="MobiDB-lite"/>
    </source>
</evidence>
<dbReference type="EMBL" id="CP144530">
    <property type="protein sequence ID" value="WWC58158.1"/>
    <property type="molecule type" value="Genomic_DNA"/>
</dbReference>
<feature type="compositionally biased region" description="Polar residues" evidence="3">
    <location>
        <begin position="449"/>
        <end position="461"/>
    </location>
</feature>
<dbReference type="InterPro" id="IPR012677">
    <property type="entry name" value="Nucleotide-bd_a/b_plait_sf"/>
</dbReference>
<feature type="compositionally biased region" description="Basic and acidic residues" evidence="3">
    <location>
        <begin position="489"/>
        <end position="498"/>
    </location>
</feature>
<feature type="region of interest" description="Disordered" evidence="3">
    <location>
        <begin position="16"/>
        <end position="79"/>
    </location>
</feature>